<evidence type="ECO:0000256" key="1">
    <source>
        <dbReference type="SAM" id="Phobius"/>
    </source>
</evidence>
<keyword evidence="3" id="KW-0406">Ion transport</keyword>
<protein>
    <submittedName>
        <fullName evidence="3">Putative potassium channel protein</fullName>
    </submittedName>
</protein>
<keyword evidence="1" id="KW-1133">Transmembrane helix</keyword>
<dbReference type="eggNOG" id="COG1226">
    <property type="taxonomic scope" value="Bacteria"/>
</dbReference>
<comment type="caution">
    <text evidence="3">The sequence shown here is derived from an EMBL/GenBank/DDBJ whole genome shotgun (WGS) entry which is preliminary data.</text>
</comment>
<keyword evidence="1" id="KW-0472">Membrane</keyword>
<dbReference type="Gene3D" id="1.10.287.70">
    <property type="match status" value="1"/>
</dbReference>
<dbReference type="GO" id="GO:0034220">
    <property type="term" value="P:monoatomic ion transmembrane transport"/>
    <property type="evidence" value="ECO:0007669"/>
    <property type="project" value="UniProtKB-KW"/>
</dbReference>
<dbReference type="AlphaFoldDB" id="A0A085GKT3"/>
<feature type="transmembrane region" description="Helical" evidence="1">
    <location>
        <begin position="80"/>
        <end position="106"/>
    </location>
</feature>
<reference evidence="3 4" key="1">
    <citation type="submission" date="2014-05" db="EMBL/GenBank/DDBJ databases">
        <title>ATOL: Assembling a taxonomically balanced genome-scale reconstruction of the evolutionary history of the Enterobacteriaceae.</title>
        <authorList>
            <person name="Plunkett G.III."/>
            <person name="Neeno-Eckwall E.C."/>
            <person name="Glasner J.D."/>
            <person name="Perna N.T."/>
        </authorList>
    </citation>
    <scope>NUCLEOTIDE SEQUENCE [LARGE SCALE GENOMIC DNA]</scope>
    <source>
        <strain evidence="3 4">ATCC 33320</strain>
    </source>
</reference>
<keyword evidence="3" id="KW-0407">Ion channel</keyword>
<dbReference type="Proteomes" id="UP000028653">
    <property type="component" value="Unassembled WGS sequence"/>
</dbReference>
<feature type="domain" description="Potassium channel" evidence="2">
    <location>
        <begin position="26"/>
        <end position="101"/>
    </location>
</feature>
<dbReference type="InterPro" id="IPR050721">
    <property type="entry name" value="Trk_Ktr_HKT_K-transport"/>
</dbReference>
<evidence type="ECO:0000259" key="2">
    <source>
        <dbReference type="Pfam" id="PF07885"/>
    </source>
</evidence>
<feature type="transmembrane region" description="Helical" evidence="1">
    <location>
        <begin position="17"/>
        <end position="37"/>
    </location>
</feature>
<dbReference type="OrthoDB" id="9813518at2"/>
<dbReference type="Gene3D" id="3.40.50.720">
    <property type="entry name" value="NAD(P)-binding Rossmann-like Domain"/>
    <property type="match status" value="1"/>
</dbReference>
<dbReference type="PANTHER" id="PTHR43833:SF9">
    <property type="entry name" value="POTASSIUM CHANNEL PROTEIN YUGO-RELATED"/>
    <property type="match status" value="1"/>
</dbReference>
<accession>A0A085GKT3</accession>
<dbReference type="PANTHER" id="PTHR43833">
    <property type="entry name" value="POTASSIUM CHANNEL PROTEIN 2-RELATED-RELATED"/>
    <property type="match status" value="1"/>
</dbReference>
<proteinExistence type="predicted"/>
<dbReference type="STRING" id="1006004.GBAG_0318"/>
<dbReference type="SUPFAM" id="SSF81324">
    <property type="entry name" value="Voltage-gated potassium channels"/>
    <property type="match status" value="1"/>
</dbReference>
<evidence type="ECO:0000313" key="4">
    <source>
        <dbReference type="Proteomes" id="UP000028653"/>
    </source>
</evidence>
<dbReference type="EMBL" id="JMPI01000010">
    <property type="protein sequence ID" value="KFC84328.1"/>
    <property type="molecule type" value="Genomic_DNA"/>
</dbReference>
<sequence>MLFNQVLKLCQLHLARLSWIGLLVMFIAHYISCYWILRCIGEQKLTSQLIDFIYYCSVLGSTIGFGDLSPATPAGRLFTALWQIPIGIGLFGALMGKVIGIVQMVIKKGLNGMADFSGLQKHVVVVGWRGHQTQKMISLLLVDERRQFDRILLCEPNDLDSHPLSGNSLVDFARISNFNDPSEQRRIALSQCHSVIIFAQSDEQTFTIALSIAGKIPLSSHIVVYLEDERYATLLNMHCPNIEINRNLSAEQLARSMQDPGSSQSVASMVNPLLGDSGCVLAIPDDAGVFHYGELMRYIKLHHDATVIGISRFKNGRDVELNPVISTVIQGGIWLHMIGNARILAQDINWSEIRNIHDISS</sequence>
<evidence type="ECO:0000313" key="3">
    <source>
        <dbReference type="EMBL" id="KFC84328.1"/>
    </source>
</evidence>
<keyword evidence="1" id="KW-0812">Transmembrane</keyword>
<name>A0A085GKT3_9ENTR</name>
<dbReference type="InterPro" id="IPR013099">
    <property type="entry name" value="K_chnl_dom"/>
</dbReference>
<keyword evidence="3" id="KW-0813">Transport</keyword>
<gene>
    <name evidence="3" type="ORF">GBAG_0318</name>
</gene>
<dbReference type="Pfam" id="PF07885">
    <property type="entry name" value="Ion_trans_2"/>
    <property type="match status" value="1"/>
</dbReference>
<organism evidence="3 4">
    <name type="scientific">Buttiauxella agrestis ATCC 33320</name>
    <dbReference type="NCBI Taxonomy" id="1006004"/>
    <lineage>
        <taxon>Bacteria</taxon>
        <taxon>Pseudomonadati</taxon>
        <taxon>Pseudomonadota</taxon>
        <taxon>Gammaproteobacteria</taxon>
        <taxon>Enterobacterales</taxon>
        <taxon>Enterobacteriaceae</taxon>
        <taxon>Buttiauxella</taxon>
    </lineage>
</organism>
<keyword evidence="4" id="KW-1185">Reference proteome</keyword>
<dbReference type="RefSeq" id="WP_034492806.1">
    <property type="nucleotide sequence ID" value="NZ_JMPI01000010.1"/>
</dbReference>